<dbReference type="RefSeq" id="WP_049739695.1">
    <property type="nucleotide sequence ID" value="NZ_BJON01000014.1"/>
</dbReference>
<evidence type="ECO:0000313" key="5">
    <source>
        <dbReference type="Proteomes" id="UP000036834"/>
    </source>
</evidence>
<evidence type="ECO:0000259" key="2">
    <source>
        <dbReference type="Pfam" id="PF13203"/>
    </source>
</evidence>
<dbReference type="Pfam" id="PF09967">
    <property type="entry name" value="DUF2201"/>
    <property type="match status" value="1"/>
</dbReference>
<protein>
    <submittedName>
        <fullName evidence="4">Peptidase</fullName>
    </submittedName>
</protein>
<gene>
    <name evidence="4" type="ORF">ADS79_17530</name>
    <name evidence="3" type="ORF">BRE01_35590</name>
</gene>
<name>A0A0K9YPN4_9BACL</name>
<evidence type="ECO:0000313" key="6">
    <source>
        <dbReference type="Proteomes" id="UP000319578"/>
    </source>
</evidence>
<reference evidence="3 6" key="3">
    <citation type="submission" date="2019-06" db="EMBL/GenBank/DDBJ databases">
        <title>Whole genome shotgun sequence of Brevibacillus reuszeri NBRC 15719.</title>
        <authorList>
            <person name="Hosoyama A."/>
            <person name="Uohara A."/>
            <person name="Ohji S."/>
            <person name="Ichikawa N."/>
        </authorList>
    </citation>
    <scope>NUCLEOTIDE SEQUENCE [LARGE SCALE GENOMIC DNA]</scope>
    <source>
        <strain evidence="3 6">NBRC 15719</strain>
    </source>
</reference>
<feature type="domain" description="Putative metallopeptidase" evidence="2">
    <location>
        <begin position="216"/>
        <end position="345"/>
    </location>
</feature>
<proteinExistence type="predicted"/>
<dbReference type="OrthoDB" id="9809307at2"/>
<dbReference type="EMBL" id="BJON01000014">
    <property type="protein sequence ID" value="GED69857.1"/>
    <property type="molecule type" value="Genomic_DNA"/>
</dbReference>
<evidence type="ECO:0000259" key="1">
    <source>
        <dbReference type="Pfam" id="PF09967"/>
    </source>
</evidence>
<dbReference type="EMBL" id="LGIQ01000009">
    <property type="protein sequence ID" value="KNB70683.1"/>
    <property type="molecule type" value="Genomic_DNA"/>
</dbReference>
<comment type="caution">
    <text evidence="4">The sequence shown here is derived from an EMBL/GenBank/DDBJ whole genome shotgun (WGS) entry which is preliminary data.</text>
</comment>
<dbReference type="Proteomes" id="UP000036834">
    <property type="component" value="Unassembled WGS sequence"/>
</dbReference>
<reference evidence="5" key="1">
    <citation type="submission" date="2015-07" db="EMBL/GenBank/DDBJ databases">
        <title>Genome sequencing project for genomic taxonomy and phylogenomics of Bacillus-like bacteria.</title>
        <authorList>
            <person name="Liu B."/>
            <person name="Wang J."/>
            <person name="Zhu Y."/>
            <person name="Liu G."/>
            <person name="Chen Q."/>
            <person name="Chen Z."/>
            <person name="Lan J."/>
            <person name="Che J."/>
            <person name="Ge C."/>
            <person name="Shi H."/>
            <person name="Pan Z."/>
            <person name="Liu X."/>
        </authorList>
    </citation>
    <scope>NUCLEOTIDE SEQUENCE [LARGE SCALE GENOMIC DNA]</scope>
    <source>
        <strain evidence="5">DSM 9887</strain>
    </source>
</reference>
<sequence length="601" mass="67826">MSKKKQAQLDVALQNYLQAVSLLEKHPMFAPLCARVHFIRKEHNLCPETGWAIVTKDGTVHVHPTRRAEVHEWVYVLAHNLLHLGFGHFVEKEQSAIWNIACDCFIAKFLQDMKLGKPPEEMSYGISFSGKSEEELYSHFLDQGVPEHMKLFGTGGEKQADLVFADKSVRYRYNRDVKWEELFGKGLAQAVQSAVSVAGGYTTVLGGDENRLSPALKAKKWFINHYPLLASLAANFTIIEDQQICQRLDISVAAIDVTTQEIYFNPAAGLDEEESKFVMAHELLHAGLRHHERCLGRDPYFWNVSCDYVINHWLLEMGVGRLPEIGVLLDQELSGLSAEAIYDRIVTDLRTYRKLYTFRGIGQGDILDHGDRRFWDIREGTALDDFYKGALAQGLVYHQELGRGLIPAGLMEEIRALGQPPISWDVELARWFDDHFTPMEKRRTFSRMSRRQFSTPDIPRPAWAYQQTDLEGRTFGVVLDTSGSMDQKLLGKALGAIASYSLSKDVPFVRVVFCDAAAYDAGYLATDEIAEKVKIKGRGGTVLQPGIDVLEKAEDFPKNGPILIITDGDCDRIRISRNHAFILPKGKNLPFVPRGPVFRID</sequence>
<accession>A0A0K9YPN4</accession>
<dbReference type="PANTHER" id="PTHR38730">
    <property type="entry name" value="SLL7028 PROTEIN"/>
    <property type="match status" value="1"/>
</dbReference>
<dbReference type="PATRIC" id="fig|54915.3.peg.2578"/>
<dbReference type="Pfam" id="PF13203">
    <property type="entry name" value="DUF2201_N"/>
    <property type="match status" value="1"/>
</dbReference>
<feature type="domain" description="VWA-like" evidence="1">
    <location>
        <begin position="477"/>
        <end position="567"/>
    </location>
</feature>
<dbReference type="InterPro" id="IPR018698">
    <property type="entry name" value="VWA-like_dom"/>
</dbReference>
<dbReference type="InterPro" id="IPR025154">
    <property type="entry name" value="Put_metallopeptidase_dom"/>
</dbReference>
<reference evidence="4" key="2">
    <citation type="submission" date="2015-07" db="EMBL/GenBank/DDBJ databases">
        <title>MeaNS - Measles Nucleotide Surveillance Program.</title>
        <authorList>
            <person name="Tran T."/>
            <person name="Druce J."/>
        </authorList>
    </citation>
    <scope>NUCLEOTIDE SEQUENCE</scope>
    <source>
        <strain evidence="4">DSM 9887</strain>
    </source>
</reference>
<dbReference type="Proteomes" id="UP000319578">
    <property type="component" value="Unassembled WGS sequence"/>
</dbReference>
<evidence type="ECO:0000313" key="4">
    <source>
        <dbReference type="EMBL" id="KNB70683.1"/>
    </source>
</evidence>
<evidence type="ECO:0000313" key="3">
    <source>
        <dbReference type="EMBL" id="GED69857.1"/>
    </source>
</evidence>
<dbReference type="STRING" id="54915.ADS79_17530"/>
<organism evidence="4 5">
    <name type="scientific">Brevibacillus reuszeri</name>
    <dbReference type="NCBI Taxonomy" id="54915"/>
    <lineage>
        <taxon>Bacteria</taxon>
        <taxon>Bacillati</taxon>
        <taxon>Bacillota</taxon>
        <taxon>Bacilli</taxon>
        <taxon>Bacillales</taxon>
        <taxon>Paenibacillaceae</taxon>
        <taxon>Brevibacillus</taxon>
    </lineage>
</organism>
<keyword evidence="6" id="KW-1185">Reference proteome</keyword>
<dbReference type="AlphaFoldDB" id="A0A0K9YPN4"/>
<dbReference type="PANTHER" id="PTHR38730:SF1">
    <property type="entry name" value="SLL7028 PROTEIN"/>
    <property type="match status" value="1"/>
</dbReference>